<keyword evidence="7" id="KW-0560">Oxidoreductase</keyword>
<dbReference type="AlphaFoldDB" id="A0A810MV98"/>
<dbReference type="Pfam" id="PF07992">
    <property type="entry name" value="Pyr_redox_2"/>
    <property type="match status" value="1"/>
</dbReference>
<dbReference type="RefSeq" id="WP_212821974.1">
    <property type="nucleotide sequence ID" value="NZ_AP023359.1"/>
</dbReference>
<dbReference type="PRINTS" id="PR00368">
    <property type="entry name" value="FADPNR"/>
</dbReference>
<comment type="similarity">
    <text evidence="4">Belongs to the nitrite and sulfite reductase 4Fe-4S domain family.</text>
</comment>
<accession>A0A810MV98</accession>
<name>A0A810MV98_9ACTN</name>
<dbReference type="EMBL" id="AP023359">
    <property type="protein sequence ID" value="BCJ63929.1"/>
    <property type="molecule type" value="Genomic_DNA"/>
</dbReference>
<organism evidence="12 13">
    <name type="scientific">Polymorphospora rubra</name>
    <dbReference type="NCBI Taxonomy" id="338584"/>
    <lineage>
        <taxon>Bacteria</taxon>
        <taxon>Bacillati</taxon>
        <taxon>Actinomycetota</taxon>
        <taxon>Actinomycetes</taxon>
        <taxon>Micromonosporales</taxon>
        <taxon>Micromonosporaceae</taxon>
        <taxon>Polymorphospora</taxon>
    </lineage>
</organism>
<protein>
    <submittedName>
        <fullName evidence="12">FAD/NAD(P)-binding oxidoreductase</fullName>
    </submittedName>
</protein>
<dbReference type="InterPro" id="IPR007419">
    <property type="entry name" value="BFD-like_2Fe2S-bd_dom"/>
</dbReference>
<keyword evidence="5" id="KW-0349">Heme</keyword>
<evidence type="ECO:0000256" key="8">
    <source>
        <dbReference type="ARBA" id="ARBA00023004"/>
    </source>
</evidence>
<keyword evidence="6" id="KW-0479">Metal-binding</keyword>
<reference evidence="12" key="1">
    <citation type="submission" date="2020-08" db="EMBL/GenBank/DDBJ databases">
        <title>Whole genome shotgun sequence of Polymorphospora rubra NBRC 101157.</title>
        <authorList>
            <person name="Komaki H."/>
            <person name="Tamura T."/>
        </authorList>
    </citation>
    <scope>NUCLEOTIDE SEQUENCE</scope>
    <source>
        <strain evidence="12">NBRC 101157</strain>
    </source>
</reference>
<dbReference type="KEGG" id="pry:Prubr_09500"/>
<dbReference type="InterPro" id="IPR052034">
    <property type="entry name" value="NasD-like"/>
</dbReference>
<evidence type="ECO:0000313" key="12">
    <source>
        <dbReference type="EMBL" id="BCJ63929.1"/>
    </source>
</evidence>
<evidence type="ECO:0000256" key="3">
    <source>
        <dbReference type="ARBA" id="ARBA00005096"/>
    </source>
</evidence>
<keyword evidence="8" id="KW-0408">Iron</keyword>
<sequence length="491" mass="51189">MRIVIVGAGMVGHRLADELVRAAGAGASRAADNRAGEDLRVILLGDEAHEPYNRVMLSELLAGRIDLAGIELPRLDPDRVRVHLDAPVRAIDPARREVVTDTDRIGYDHLVLCTGARPRIPDVPGLRDGLPGGAYAVRRVDDVRDISAAALNARHAIVVGAGPLGVEVACALRHRGTAVSLLAPESAMLNRDLDEPVGEIVARTAGDLGIGFVSDAELVAVEADGGHVTAVRLADGRRVDCDLLVLACGAVPDTDLAARAGLPTDRGIVVDAQLRTGDPHVSAIGDCAQTPDGVSGLIAPGWAQARALARRLLRGEPVGPIPIEGAAMRLKAVGMSVVTMGVRASTARDADRVLVVDDRRARRHVEVVVRAGTLVGLTCVGAPEMAARLASQYDRPGIVPPDPLALLLADAPREANPSPTTMPSATTVCRCNGVTKGDLVHAWSDGCTSVDALVADTRATSGCGGCRELVCGIARWLERSDPPLTASRLAA</sequence>
<proteinExistence type="inferred from homology"/>
<evidence type="ECO:0000259" key="11">
    <source>
        <dbReference type="Pfam" id="PF07992"/>
    </source>
</evidence>
<evidence type="ECO:0000256" key="2">
    <source>
        <dbReference type="ARBA" id="ARBA00001966"/>
    </source>
</evidence>
<evidence type="ECO:0000256" key="7">
    <source>
        <dbReference type="ARBA" id="ARBA00023002"/>
    </source>
</evidence>
<evidence type="ECO:0000256" key="1">
    <source>
        <dbReference type="ARBA" id="ARBA00001929"/>
    </source>
</evidence>
<dbReference type="PANTHER" id="PTHR43809">
    <property type="entry name" value="NITRITE REDUCTASE (NADH) LARGE SUBUNIT"/>
    <property type="match status" value="1"/>
</dbReference>
<dbReference type="Pfam" id="PF04324">
    <property type="entry name" value="Fer2_BFD"/>
    <property type="match status" value="1"/>
</dbReference>
<feature type="domain" description="FAD/NAD(P)-binding" evidence="11">
    <location>
        <begin position="2"/>
        <end position="292"/>
    </location>
</feature>
<evidence type="ECO:0000256" key="9">
    <source>
        <dbReference type="ARBA" id="ARBA00023014"/>
    </source>
</evidence>
<dbReference type="InterPro" id="IPR023753">
    <property type="entry name" value="FAD/NAD-binding_dom"/>
</dbReference>
<dbReference type="GO" id="GO:0016491">
    <property type="term" value="F:oxidoreductase activity"/>
    <property type="evidence" value="ECO:0007669"/>
    <property type="project" value="UniProtKB-KW"/>
</dbReference>
<dbReference type="GO" id="GO:0051536">
    <property type="term" value="F:iron-sulfur cluster binding"/>
    <property type="evidence" value="ECO:0007669"/>
    <property type="project" value="UniProtKB-KW"/>
</dbReference>
<dbReference type="SUPFAM" id="SSF51905">
    <property type="entry name" value="FAD/NAD(P)-binding domain"/>
    <property type="match status" value="1"/>
</dbReference>
<evidence type="ECO:0000256" key="4">
    <source>
        <dbReference type="ARBA" id="ARBA00010429"/>
    </source>
</evidence>
<dbReference type="Gene3D" id="3.50.50.60">
    <property type="entry name" value="FAD/NAD(P)-binding domain"/>
    <property type="match status" value="2"/>
</dbReference>
<keyword evidence="9" id="KW-0411">Iron-sulfur</keyword>
<evidence type="ECO:0000256" key="5">
    <source>
        <dbReference type="ARBA" id="ARBA00022617"/>
    </source>
</evidence>
<dbReference type="PRINTS" id="PR00411">
    <property type="entry name" value="PNDRDTASEI"/>
</dbReference>
<evidence type="ECO:0000259" key="10">
    <source>
        <dbReference type="Pfam" id="PF04324"/>
    </source>
</evidence>
<dbReference type="Gene3D" id="1.10.10.1100">
    <property type="entry name" value="BFD-like [2Fe-2S]-binding domain"/>
    <property type="match status" value="1"/>
</dbReference>
<dbReference type="Proteomes" id="UP000680866">
    <property type="component" value="Chromosome"/>
</dbReference>
<dbReference type="PANTHER" id="PTHR43809:SF1">
    <property type="entry name" value="NITRITE REDUCTASE (NADH) LARGE SUBUNIT"/>
    <property type="match status" value="1"/>
</dbReference>
<dbReference type="GO" id="GO:0046872">
    <property type="term" value="F:metal ion binding"/>
    <property type="evidence" value="ECO:0007669"/>
    <property type="project" value="UniProtKB-KW"/>
</dbReference>
<comment type="pathway">
    <text evidence="3">Nitrogen metabolism; nitrate reduction (assimilation).</text>
</comment>
<feature type="domain" description="BFD-like [2Fe-2S]-binding" evidence="10">
    <location>
        <begin position="428"/>
        <end position="470"/>
    </location>
</feature>
<keyword evidence="13" id="KW-1185">Reference proteome</keyword>
<evidence type="ECO:0000313" key="13">
    <source>
        <dbReference type="Proteomes" id="UP000680866"/>
    </source>
</evidence>
<dbReference type="InterPro" id="IPR041854">
    <property type="entry name" value="BFD-like_2Fe2S-bd_dom_sf"/>
</dbReference>
<gene>
    <name evidence="12" type="primary">nasC</name>
    <name evidence="12" type="ORF">Prubr_09500</name>
</gene>
<comment type="cofactor">
    <cofactor evidence="2">
        <name>[4Fe-4S] cluster</name>
        <dbReference type="ChEBI" id="CHEBI:49883"/>
    </cofactor>
</comment>
<dbReference type="InterPro" id="IPR036188">
    <property type="entry name" value="FAD/NAD-bd_sf"/>
</dbReference>
<comment type="cofactor">
    <cofactor evidence="1">
        <name>siroheme</name>
        <dbReference type="ChEBI" id="CHEBI:60052"/>
    </cofactor>
</comment>
<evidence type="ECO:0000256" key="6">
    <source>
        <dbReference type="ARBA" id="ARBA00022723"/>
    </source>
</evidence>